<name>A0A1I4RAJ8_9GAMM</name>
<dbReference type="AlphaFoldDB" id="A0A1I4RAJ8"/>
<dbReference type="Proteomes" id="UP000243629">
    <property type="component" value="Unassembled WGS sequence"/>
</dbReference>
<evidence type="ECO:0000313" key="3">
    <source>
        <dbReference type="Proteomes" id="UP000243629"/>
    </source>
</evidence>
<dbReference type="EMBL" id="FOUI01000006">
    <property type="protein sequence ID" value="SFM49302.1"/>
    <property type="molecule type" value="Genomic_DNA"/>
</dbReference>
<keyword evidence="3" id="KW-1185">Reference proteome</keyword>
<dbReference type="InterPro" id="IPR011836">
    <property type="entry name" value="YhdP"/>
</dbReference>
<dbReference type="Pfam" id="PF13116">
    <property type="entry name" value="YhdP"/>
    <property type="match status" value="1"/>
</dbReference>
<reference evidence="3" key="1">
    <citation type="submission" date="2016-10" db="EMBL/GenBank/DDBJ databases">
        <authorList>
            <person name="Varghese N."/>
            <person name="Submissions S."/>
        </authorList>
    </citation>
    <scope>NUCLEOTIDE SEQUENCE [LARGE SCALE GENOMIC DNA]</scope>
    <source>
        <strain evidence="3">DSM 24213</strain>
    </source>
</reference>
<gene>
    <name evidence="2" type="ORF">SAMN05216217_10699</name>
</gene>
<evidence type="ECO:0000313" key="2">
    <source>
        <dbReference type="EMBL" id="SFM49302.1"/>
    </source>
</evidence>
<dbReference type="PANTHER" id="PTHR38690">
    <property type="entry name" value="PROTEASE-RELATED"/>
    <property type="match status" value="1"/>
</dbReference>
<accession>A0A1I4RAJ8</accession>
<dbReference type="PANTHER" id="PTHR38690:SF1">
    <property type="entry name" value="PROTEASE"/>
    <property type="match status" value="1"/>
</dbReference>
<protein>
    <submittedName>
        <fullName evidence="2">TIGR02099 family protein</fullName>
    </submittedName>
</protein>
<evidence type="ECO:0000259" key="1">
    <source>
        <dbReference type="Pfam" id="PF13116"/>
    </source>
</evidence>
<organism evidence="2 3">
    <name type="scientific">Halopseudomonas yangmingensis</name>
    <dbReference type="NCBI Taxonomy" id="1720063"/>
    <lineage>
        <taxon>Bacteria</taxon>
        <taxon>Pseudomonadati</taxon>
        <taxon>Pseudomonadota</taxon>
        <taxon>Gammaproteobacteria</taxon>
        <taxon>Pseudomonadales</taxon>
        <taxon>Pseudomonadaceae</taxon>
        <taxon>Halopseudomonas</taxon>
    </lineage>
</organism>
<dbReference type="RefSeq" id="WP_177197243.1">
    <property type="nucleotide sequence ID" value="NZ_FOUI01000006.1"/>
</dbReference>
<dbReference type="STRING" id="1720063.SAMN05216217_10699"/>
<sequence>MFSAARIKRLLGVLILLLVGWLLLAAAYVSSGRLLMPVLDRYQAELVERARELTGRHIELQRLQGQMQGSQPVLLLHGLKVHADADPQSPRLFDLQHVTARLDLFASLWQRQPVMDAVQIEGLSLALVEDAEGRWQLEGLGERPQQALDLPALLASQRRITLLDTRIRISPREQGSWQFEQGQLTLRQDHHQRRLDAQVQLPDGRTLSLQLSATAGTSGWLPDTGRLYLQLPDTDWQRWLPSLWVNDYGLDELRLPGQWWLDWDNGTVRRLQAELQQGVMRLGQREAQSAMQVQSLPLRLDYQRSGSSQSLQVEDFGFRLDDNHWPAGRLQLHWQDAESAWQLHAEHLALQPLARLLARLLPDQAGLLGQLAPEGYLQQLQVSGERGLDWQALQFSARLQDVGIAAWQGAPAMHGIDGVITGSPASGQLQLDARDWSLHLPRLFPEAWHYQHALGRFDWHWSPQQGFDLSTDGVRVEGEEGRIGVVLGLQLPPAPADPHMQLRVALHDSHARWHRRYLPTRSPAFLPAVDAWLVGAELDGRVPLGIFSYQGSLAADADPDARRFDLQLDVRDGQLRFQPDWPLLQQVNARLWLDDGVLDIAGSSARLWNTRLTDIRVDTRRSEPQQPLRLNIDGLLQGPLQDALQLMQDSPLAQLSGDPLQGWRGDGSVDGRLQLAVPLVSEAELAVQVDWQLEAEQLAIPLLQEPLQAVAATLRWSSDSGLSSSALDASFLDQPLQAALSTDSQGLLIELAARHSVAQLQRWPLLQQWPAQLAEGAADWQAQVRIGSTGSTLTVRSDLQGLALMLPGELGKTAEQSRQLLLQANLQAQRQLWELQLGDDQRARAQLDSRGLTADLRVASGQPQLGDQPGLTLSARLQQLDWDEWRDQFARLTRRESGQALALPVREASLQVADFNGFGRQLNTLDASLARVEGGWLLALEQQDIRGQILWPDSDRPARIDLQHFNLPRPAKHDPDSAIAKPLLPVDPLADVDPASLPELDLHIEELRWGGEAVGELRTRLRRSEQGMRLHDLDIDLRGLRLTGDLDWSGQGHSRFDGVLQADDIGQVLRAWKYAPTLTSDTFVTDARLQWPGSPAFFALSRSTGELRLQARNGMLQSGDGSAEALRVFGLLNFNALTRRLRLDFSDLFGKGTAYDTLGGKLRVEQGVLSTMEPLRLEGPSARLKLEGQLDLPQDNIDMGLLVTLPVTNNLPLAALIAGAPQLGGVLFIADRLLGERMSRFASVKYRVSGDWQQPTVEFDRAFDNKAALED</sequence>
<dbReference type="InterPro" id="IPR025263">
    <property type="entry name" value="YhdP_central"/>
</dbReference>
<dbReference type="NCBIfam" id="TIGR02099">
    <property type="entry name" value="YhdP family protein"/>
    <property type="match status" value="1"/>
</dbReference>
<feature type="domain" description="YhdP central" evidence="1">
    <location>
        <begin position="8"/>
        <end position="1257"/>
    </location>
</feature>
<proteinExistence type="predicted"/>